<accession>A0A3Q7I3H1</accession>
<reference evidence="1" key="1">
    <citation type="journal article" date="2012" name="Nature">
        <title>The tomato genome sequence provides insights into fleshy fruit evolution.</title>
        <authorList>
            <consortium name="Tomato Genome Consortium"/>
        </authorList>
    </citation>
    <scope>NUCLEOTIDE SEQUENCE [LARGE SCALE GENOMIC DNA]</scope>
    <source>
        <strain evidence="1">cv. Heinz 1706</strain>
    </source>
</reference>
<dbReference type="Proteomes" id="UP000004994">
    <property type="component" value="Chromosome 9"/>
</dbReference>
<evidence type="ECO:0008006" key="3">
    <source>
        <dbReference type="Google" id="ProtNLM"/>
    </source>
</evidence>
<organism evidence="1">
    <name type="scientific">Solanum lycopersicum</name>
    <name type="common">Tomato</name>
    <name type="synonym">Lycopersicon esculentum</name>
    <dbReference type="NCBI Taxonomy" id="4081"/>
    <lineage>
        <taxon>Eukaryota</taxon>
        <taxon>Viridiplantae</taxon>
        <taxon>Streptophyta</taxon>
        <taxon>Embryophyta</taxon>
        <taxon>Tracheophyta</taxon>
        <taxon>Spermatophyta</taxon>
        <taxon>Magnoliopsida</taxon>
        <taxon>eudicotyledons</taxon>
        <taxon>Gunneridae</taxon>
        <taxon>Pentapetalae</taxon>
        <taxon>asterids</taxon>
        <taxon>lamiids</taxon>
        <taxon>Solanales</taxon>
        <taxon>Solanaceae</taxon>
        <taxon>Solanoideae</taxon>
        <taxon>Solaneae</taxon>
        <taxon>Solanum</taxon>
        <taxon>Solanum subgen. Lycopersicon</taxon>
    </lineage>
</organism>
<dbReference type="InParanoid" id="A0A3Q7I3H1"/>
<proteinExistence type="predicted"/>
<dbReference type="PANTHER" id="PTHR11439">
    <property type="entry name" value="GAG-POL-RELATED RETROTRANSPOSON"/>
    <property type="match status" value="1"/>
</dbReference>
<sequence>MEEELLAIKENDTWDTVSYPSNVRPIGFKWDLNSLAGCQNSSSIDTTLKINVEYRREEGNIFPDPTKFLQLVWSLNYLSITHPNISFAVQQVSYFMQAPLHLHLVAVRRIIQYLLRISTRGLFFPSRSSIRLNSFSDSDWAGCPDTHRSITGRCMFLGE</sequence>
<reference evidence="1" key="2">
    <citation type="submission" date="2019-01" db="UniProtKB">
        <authorList>
            <consortium name="EnsemblPlants"/>
        </authorList>
    </citation>
    <scope>IDENTIFICATION</scope>
    <source>
        <strain evidence="1">cv. Heinz 1706</strain>
    </source>
</reference>
<keyword evidence="2" id="KW-1185">Reference proteome</keyword>
<dbReference type="OrthoDB" id="2012657at2759"/>
<gene>
    <name evidence="1" type="primary">LOC109121078</name>
</gene>
<dbReference type="EnsemblPlants" id="Solyc09g055807.1.1">
    <property type="protein sequence ID" value="Solyc09g055807.1.1"/>
    <property type="gene ID" value="Solyc09g055807.1"/>
</dbReference>
<evidence type="ECO:0000313" key="2">
    <source>
        <dbReference type="Proteomes" id="UP000004994"/>
    </source>
</evidence>
<dbReference type="AlphaFoldDB" id="A0A3Q7I3H1"/>
<dbReference type="PANTHER" id="PTHR11439:SF497">
    <property type="entry name" value="CYSTEINE-RICH RLK (RECEPTOR-LIKE PROTEIN KINASE) 8"/>
    <property type="match status" value="1"/>
</dbReference>
<name>A0A3Q7I3H1_SOLLC</name>
<dbReference type="STRING" id="4081.A0A3Q7I3H1"/>
<dbReference type="Gramene" id="Solyc09g055807.1.1">
    <property type="protein sequence ID" value="Solyc09g055807.1.1"/>
    <property type="gene ID" value="Solyc09g055807.1"/>
</dbReference>
<evidence type="ECO:0000313" key="1">
    <source>
        <dbReference type="EnsemblPlants" id="Solyc09g055807.1.1"/>
    </source>
</evidence>
<protein>
    <recommendedName>
        <fullName evidence="3">Reverse transcriptase Ty1/copia-type domain-containing protein</fullName>
    </recommendedName>
</protein>